<sequence length="176" mass="19478">MSSLIIQEAANIFLGDDSPDNSKHRSLASVKLPALEELTQNHHGGGAIGAIEIGGLGLKELDCTFKLNGWDPQAMSMFGLGAGRQNFTVRGLLRNKDLTNRPITIRAIINARLVSITSDEFKRGDLLGHDYALKEIFRYQVFYDGAEKYFYDFLTSEWRVDGVDQNAEERAALGIG</sequence>
<name>A0ABV6ZJY7_9HYPH</name>
<dbReference type="Pfam" id="PF04985">
    <property type="entry name" value="Phage_tube"/>
    <property type="match status" value="1"/>
</dbReference>
<protein>
    <submittedName>
        <fullName evidence="1">Phage major tail tube protein</fullName>
    </submittedName>
</protein>
<dbReference type="Proteomes" id="UP001595190">
    <property type="component" value="Unassembled WGS sequence"/>
</dbReference>
<comment type="caution">
    <text evidence="1">The sequence shown here is derived from an EMBL/GenBank/DDBJ whole genome shotgun (WGS) entry which is preliminary data.</text>
</comment>
<proteinExistence type="predicted"/>
<evidence type="ECO:0000313" key="1">
    <source>
        <dbReference type="EMBL" id="MFC2252503.1"/>
    </source>
</evidence>
<evidence type="ECO:0000313" key="2">
    <source>
        <dbReference type="Proteomes" id="UP001595190"/>
    </source>
</evidence>
<reference evidence="1 2" key="1">
    <citation type="submission" date="2024-09" db="EMBL/GenBank/DDBJ databases">
        <title>Description of Labrys sedimenti sp. nov., isolated from a diclofenac-degrading enrichment culture, and genome-based reclassification of Labrys portucalensis as a later heterotypic synonym of Labrys neptuniae.</title>
        <authorList>
            <person name="Tancsics A."/>
            <person name="Csepanyi A."/>
        </authorList>
    </citation>
    <scope>NUCLEOTIDE SEQUENCE [LARGE SCALE GENOMIC DNA]</scope>
    <source>
        <strain evidence="1 2">LMG 23412</strain>
    </source>
</reference>
<dbReference type="RefSeq" id="WP_394313115.1">
    <property type="nucleotide sequence ID" value="NZ_JBHGPK010000011.1"/>
</dbReference>
<gene>
    <name evidence="1" type="ORF">ACETRX_22900</name>
</gene>
<organism evidence="1 2">
    <name type="scientific">Labrys neptuniae</name>
    <dbReference type="NCBI Taxonomy" id="376174"/>
    <lineage>
        <taxon>Bacteria</taxon>
        <taxon>Pseudomonadati</taxon>
        <taxon>Pseudomonadota</taxon>
        <taxon>Alphaproteobacteria</taxon>
        <taxon>Hyphomicrobiales</taxon>
        <taxon>Xanthobacteraceae</taxon>
        <taxon>Labrys</taxon>
    </lineage>
</organism>
<dbReference type="EMBL" id="JBHGPK010000011">
    <property type="protein sequence ID" value="MFC2252503.1"/>
    <property type="molecule type" value="Genomic_DNA"/>
</dbReference>
<accession>A0ABV6ZJY7</accession>
<dbReference type="InterPro" id="IPR006498">
    <property type="entry name" value="Tail_tube"/>
</dbReference>